<dbReference type="PANTHER" id="PTHR46438">
    <property type="entry name" value="ALPHA/BETA-HYDROLASES SUPERFAMILY PROTEIN"/>
    <property type="match status" value="1"/>
</dbReference>
<sequence>MHAPLAARTPMSSPKPVPEGRYLSLANGHRIHALDEGQGPVVVFLHGSGNGACGYSNFKGNYPDLVQAGYRVLIPDLIGFGYSDKPTDALYTLDFFVECVQQALEAAGVERCTVVGNSLGGAVALGLALARPQTVERLVLMAPGGLNDLPDYLAMPGMAAMFALYGSGKPITHEAMKQFFIDAFVVDPSCVTDQLVHERSELMKLQNPQVMKTLKVPNLTERLGEITCPALTLWGLNERMMPDSGILRLAKGLKNGRMVLVPNCGHWVMIEHRALFNRTVLDFLRNG</sequence>
<dbReference type="InterPro" id="IPR000639">
    <property type="entry name" value="Epox_hydrolase-like"/>
</dbReference>
<organism evidence="2 3">
    <name type="scientific">Panacagrimonas perspica</name>
    <dbReference type="NCBI Taxonomy" id="381431"/>
    <lineage>
        <taxon>Bacteria</taxon>
        <taxon>Pseudomonadati</taxon>
        <taxon>Pseudomonadota</taxon>
        <taxon>Gammaproteobacteria</taxon>
        <taxon>Nevskiales</taxon>
        <taxon>Nevskiaceae</taxon>
        <taxon>Panacagrimonas</taxon>
    </lineage>
</organism>
<gene>
    <name evidence="2" type="ORF">DFR24_1517</name>
</gene>
<dbReference type="Gene3D" id="3.40.50.1820">
    <property type="entry name" value="alpha/beta hydrolase"/>
    <property type="match status" value="1"/>
</dbReference>
<protein>
    <submittedName>
        <fullName evidence="2">4,5:9,10-diseco-3-hydroxy-5,9, 17-trioxoandrosta-1(10),2-diene-4-oate hydrolase</fullName>
    </submittedName>
</protein>
<dbReference type="InterPro" id="IPR000073">
    <property type="entry name" value="AB_hydrolase_1"/>
</dbReference>
<accession>A0A4R7PEN9</accession>
<evidence type="ECO:0000259" key="1">
    <source>
        <dbReference type="Pfam" id="PF00561"/>
    </source>
</evidence>
<dbReference type="InterPro" id="IPR029058">
    <property type="entry name" value="AB_hydrolase_fold"/>
</dbReference>
<dbReference type="PRINTS" id="PR00412">
    <property type="entry name" value="EPOXHYDRLASE"/>
</dbReference>
<dbReference type="PANTHER" id="PTHR46438:SF11">
    <property type="entry name" value="LIPASE-RELATED"/>
    <property type="match status" value="1"/>
</dbReference>
<dbReference type="PRINTS" id="PR00111">
    <property type="entry name" value="ABHYDROLASE"/>
</dbReference>
<dbReference type="SUPFAM" id="SSF53474">
    <property type="entry name" value="alpha/beta-Hydrolases"/>
    <property type="match status" value="1"/>
</dbReference>
<keyword evidence="2" id="KW-0378">Hydrolase</keyword>
<dbReference type="GO" id="GO:0016787">
    <property type="term" value="F:hydrolase activity"/>
    <property type="evidence" value="ECO:0007669"/>
    <property type="project" value="UniProtKB-KW"/>
</dbReference>
<dbReference type="OrthoDB" id="9796770at2"/>
<evidence type="ECO:0000313" key="3">
    <source>
        <dbReference type="Proteomes" id="UP000295341"/>
    </source>
</evidence>
<reference evidence="2 3" key="1">
    <citation type="submission" date="2019-03" db="EMBL/GenBank/DDBJ databases">
        <title>Genomic Encyclopedia of Type Strains, Phase IV (KMG-IV): sequencing the most valuable type-strain genomes for metagenomic binning, comparative biology and taxonomic classification.</title>
        <authorList>
            <person name="Goeker M."/>
        </authorList>
    </citation>
    <scope>NUCLEOTIDE SEQUENCE [LARGE SCALE GENOMIC DNA]</scope>
    <source>
        <strain evidence="2 3">DSM 26377</strain>
    </source>
</reference>
<dbReference type="Pfam" id="PF00561">
    <property type="entry name" value="Abhydrolase_1"/>
    <property type="match status" value="1"/>
</dbReference>
<proteinExistence type="predicted"/>
<name>A0A4R7PEN9_9GAMM</name>
<comment type="caution">
    <text evidence="2">The sequence shown here is derived from an EMBL/GenBank/DDBJ whole genome shotgun (WGS) entry which is preliminary data.</text>
</comment>
<feature type="domain" description="AB hydrolase-1" evidence="1">
    <location>
        <begin position="40"/>
        <end position="150"/>
    </location>
</feature>
<dbReference type="AlphaFoldDB" id="A0A4R7PEN9"/>
<dbReference type="EMBL" id="SOBT01000008">
    <property type="protein sequence ID" value="TDU32129.1"/>
    <property type="molecule type" value="Genomic_DNA"/>
</dbReference>
<dbReference type="Proteomes" id="UP000295341">
    <property type="component" value="Unassembled WGS sequence"/>
</dbReference>
<evidence type="ECO:0000313" key="2">
    <source>
        <dbReference type="EMBL" id="TDU32129.1"/>
    </source>
</evidence>
<keyword evidence="3" id="KW-1185">Reference proteome</keyword>